<comment type="caution">
    <text evidence="2">The sequence shown here is derived from an EMBL/GenBank/DDBJ whole genome shotgun (WGS) entry which is preliminary data.</text>
</comment>
<accession>A0A834ILA4</accession>
<evidence type="ECO:0000256" key="1">
    <source>
        <dbReference type="SAM" id="MobiDB-lite"/>
    </source>
</evidence>
<protein>
    <submittedName>
        <fullName evidence="2">Uncharacterized protein</fullName>
    </submittedName>
</protein>
<proteinExistence type="predicted"/>
<evidence type="ECO:0000313" key="2">
    <source>
        <dbReference type="EMBL" id="KAF7283037.1"/>
    </source>
</evidence>
<name>A0A834ILA4_RHYFE</name>
<keyword evidence="3" id="KW-1185">Reference proteome</keyword>
<feature type="region of interest" description="Disordered" evidence="1">
    <location>
        <begin position="1"/>
        <end position="25"/>
    </location>
</feature>
<reference evidence="2" key="1">
    <citation type="submission" date="2020-08" db="EMBL/GenBank/DDBJ databases">
        <title>Genome sequencing and assembly of the red palm weevil Rhynchophorus ferrugineus.</title>
        <authorList>
            <person name="Dias G.B."/>
            <person name="Bergman C.M."/>
            <person name="Manee M."/>
        </authorList>
    </citation>
    <scope>NUCLEOTIDE SEQUENCE</scope>
    <source>
        <strain evidence="2">AA-2017</strain>
        <tissue evidence="2">Whole larva</tissue>
    </source>
</reference>
<gene>
    <name evidence="2" type="ORF">GWI33_001544</name>
</gene>
<dbReference type="Proteomes" id="UP000625711">
    <property type="component" value="Unassembled WGS sequence"/>
</dbReference>
<sequence length="81" mass="9117">MKPGPGGQRAAPDASAALARFDPRPERHWFPSEEFPERRRRGVTRPGTWWGVVWEEPGSVDAVRFLFRVGKRSNVGDTEGV</sequence>
<dbReference type="EMBL" id="JAACXV010000143">
    <property type="protein sequence ID" value="KAF7283037.1"/>
    <property type="molecule type" value="Genomic_DNA"/>
</dbReference>
<evidence type="ECO:0000313" key="3">
    <source>
        <dbReference type="Proteomes" id="UP000625711"/>
    </source>
</evidence>
<organism evidence="2 3">
    <name type="scientific">Rhynchophorus ferrugineus</name>
    <name type="common">Red palm weevil</name>
    <name type="synonym">Curculio ferrugineus</name>
    <dbReference type="NCBI Taxonomy" id="354439"/>
    <lineage>
        <taxon>Eukaryota</taxon>
        <taxon>Metazoa</taxon>
        <taxon>Ecdysozoa</taxon>
        <taxon>Arthropoda</taxon>
        <taxon>Hexapoda</taxon>
        <taxon>Insecta</taxon>
        <taxon>Pterygota</taxon>
        <taxon>Neoptera</taxon>
        <taxon>Endopterygota</taxon>
        <taxon>Coleoptera</taxon>
        <taxon>Polyphaga</taxon>
        <taxon>Cucujiformia</taxon>
        <taxon>Curculionidae</taxon>
        <taxon>Dryophthorinae</taxon>
        <taxon>Rhynchophorus</taxon>
    </lineage>
</organism>
<dbReference type="AlphaFoldDB" id="A0A834ILA4"/>
<feature type="compositionally biased region" description="Low complexity" evidence="1">
    <location>
        <begin position="10"/>
        <end position="19"/>
    </location>
</feature>